<organism evidence="1 2">
    <name type="scientific">Streptococcus oriscaviae</name>
    <dbReference type="NCBI Taxonomy" id="2781599"/>
    <lineage>
        <taxon>Bacteria</taxon>
        <taxon>Bacillati</taxon>
        <taxon>Bacillota</taxon>
        <taxon>Bacilli</taxon>
        <taxon>Lactobacillales</taxon>
        <taxon>Streptococcaceae</taxon>
        <taxon>Streptococcus</taxon>
    </lineage>
</organism>
<protein>
    <submittedName>
        <fullName evidence="1">DUF3114 domain-containing protein</fullName>
    </submittedName>
</protein>
<accession>A0ABX7YMC6</accession>
<dbReference type="Proteomes" id="UP000677616">
    <property type="component" value="Chromosome"/>
</dbReference>
<dbReference type="InterPro" id="IPR021462">
    <property type="entry name" value="DUF3114"/>
</dbReference>
<proteinExistence type="predicted"/>
<dbReference type="RefSeq" id="WP_212570928.1">
    <property type="nucleotide sequence ID" value="NZ_CP073084.1"/>
</dbReference>
<evidence type="ECO:0000313" key="2">
    <source>
        <dbReference type="Proteomes" id="UP000677616"/>
    </source>
</evidence>
<dbReference type="EMBL" id="CP073084">
    <property type="protein sequence ID" value="QUE54369.1"/>
    <property type="molecule type" value="Genomic_DNA"/>
</dbReference>
<gene>
    <name evidence="1" type="ORF">INT76_00275</name>
</gene>
<dbReference type="Pfam" id="PF11311">
    <property type="entry name" value="DUF3114"/>
    <property type="match status" value="1"/>
</dbReference>
<name>A0ABX7YMC6_9STRE</name>
<evidence type="ECO:0000313" key="1">
    <source>
        <dbReference type="EMBL" id="QUE54369.1"/>
    </source>
</evidence>
<keyword evidence="2" id="KW-1185">Reference proteome</keyword>
<reference evidence="1 2" key="1">
    <citation type="submission" date="2021-04" db="EMBL/GenBank/DDBJ databases">
        <title>Complete genome sequence of a novel Streptococcus species.</title>
        <authorList>
            <person name="Teng J.L.L."/>
        </authorList>
    </citation>
    <scope>NUCLEOTIDE SEQUENCE [LARGE SCALE GENOMIC DNA]</scope>
    <source>
        <strain evidence="1 2">HKU75</strain>
    </source>
</reference>
<sequence length="430" mass="48815">MKKKGIVGSLLVLGLALAGYFVWSSGQTTSDFLSVEQHLSLAEQKKEFLDRHRSLLSQEDLAAIEVLLERSIADLQQAGWSDRAIATGYLGQLTQEKDLIGLSKQVEETYQASQIFGSEVFQELWTVQTEKVSAKEARKLLEHSLSLIGMPDELSGSPEETRALLQRFDKELAPDDYFWGSFARLVQKAFPKDSLSKADSLAHKVHQFRYLISAQQAQWVREHYRRDGQTDREALVAYLAGQSKKEVEKDTFGLEEFDYFVDYDLEESSRLHNKAASLRGQSGSVVMLYPDFEPLVNIKIVLSFHTEFILSSTGRFANELDPEGLDENGVVNGASFNYANKNDTLHRTLDIKPVKNHDPSYRKEWTKTDFFAYQAPNNLSFSFQPSKKESWVSSYFNKEGIYSINGKSSSERIREEIEKLKTAIKEAADD</sequence>